<name>A0A0E0NMB1_ORYRU</name>
<proteinExistence type="predicted"/>
<organism evidence="2 3">
    <name type="scientific">Oryza rufipogon</name>
    <name type="common">Brownbeard rice</name>
    <name type="synonym">Asian wild rice</name>
    <dbReference type="NCBI Taxonomy" id="4529"/>
    <lineage>
        <taxon>Eukaryota</taxon>
        <taxon>Viridiplantae</taxon>
        <taxon>Streptophyta</taxon>
        <taxon>Embryophyta</taxon>
        <taxon>Tracheophyta</taxon>
        <taxon>Spermatophyta</taxon>
        <taxon>Magnoliopsida</taxon>
        <taxon>Liliopsida</taxon>
        <taxon>Poales</taxon>
        <taxon>Poaceae</taxon>
        <taxon>BOP clade</taxon>
        <taxon>Oryzoideae</taxon>
        <taxon>Oryzeae</taxon>
        <taxon>Oryzinae</taxon>
        <taxon>Oryza</taxon>
    </lineage>
</organism>
<reference evidence="2" key="2">
    <citation type="submission" date="2015-06" db="UniProtKB">
        <authorList>
            <consortium name="EnsemblPlants"/>
        </authorList>
    </citation>
    <scope>IDENTIFICATION</scope>
</reference>
<dbReference type="HOGENOM" id="CLU_710558_0_0_1"/>
<accession>A0A0E0NMB1</accession>
<dbReference type="Gramene" id="ORUFI02G37740.1">
    <property type="protein sequence ID" value="ORUFI02G37740.1"/>
    <property type="gene ID" value="ORUFI02G37740"/>
</dbReference>
<dbReference type="EnsemblPlants" id="ORUFI02G37740.1">
    <property type="protein sequence ID" value="ORUFI02G37740.1"/>
    <property type="gene ID" value="ORUFI02G37740"/>
</dbReference>
<sequence length="389" mass="40200">MAPLCHTIHQIQPTRRLERHIWPKIGFLELARRLAATTTKVAGSHGDHGSPSISQACSEDAIGFWKPFLHQFQSADAGTGGESPGRELVTHEVAGRRPGVAARAQPQPAKPLRVVSIAAAAVVMAPADTPRRGRDSVSVRASAMAVALAPRRKTDPVGDEKAAVGAVGSCWRASLMPVAVGAGGAPIGSGGRTTAAYKGSSGHPPPGSGGGRRLPPGSGDGSGGRLGSKILAPAVATLLPPSPPPPRRRSASLGEPGGEPGWRWRGHLLCLPAPVDEEQEGMRIQRRLGDEEIWAVDPVMSRCVGAGSGSVGVVLRSASASSTTRPAVATSWRMSSPARGRPPVNLRRDGWGWISASTAPWPTTAAALTTSLALGSSIMHGRPRGSSIE</sequence>
<protein>
    <submittedName>
        <fullName evidence="2">Uncharacterized protein</fullName>
    </submittedName>
</protein>
<keyword evidence="3" id="KW-1185">Reference proteome</keyword>
<feature type="compositionally biased region" description="Gly residues" evidence="1">
    <location>
        <begin position="208"/>
        <end position="226"/>
    </location>
</feature>
<dbReference type="AlphaFoldDB" id="A0A0E0NMB1"/>
<feature type="compositionally biased region" description="Low complexity" evidence="1">
    <location>
        <begin position="227"/>
        <end position="239"/>
    </location>
</feature>
<feature type="region of interest" description="Disordered" evidence="1">
    <location>
        <begin position="191"/>
        <end position="259"/>
    </location>
</feature>
<evidence type="ECO:0000313" key="3">
    <source>
        <dbReference type="Proteomes" id="UP000008022"/>
    </source>
</evidence>
<evidence type="ECO:0000256" key="1">
    <source>
        <dbReference type="SAM" id="MobiDB-lite"/>
    </source>
</evidence>
<dbReference type="Proteomes" id="UP000008022">
    <property type="component" value="Unassembled WGS sequence"/>
</dbReference>
<evidence type="ECO:0000313" key="2">
    <source>
        <dbReference type="EnsemblPlants" id="ORUFI02G37740.1"/>
    </source>
</evidence>
<reference evidence="3" key="1">
    <citation type="submission" date="2013-06" db="EMBL/GenBank/DDBJ databases">
        <authorList>
            <person name="Zhao Q."/>
        </authorList>
    </citation>
    <scope>NUCLEOTIDE SEQUENCE</scope>
    <source>
        <strain evidence="3">cv. W1943</strain>
    </source>
</reference>